<dbReference type="SUPFAM" id="SSF53756">
    <property type="entry name" value="UDP-Glycosyltransferase/glycogen phosphorylase"/>
    <property type="match status" value="1"/>
</dbReference>
<sequence length="356" mass="39967">MGDDRGELDLLGDVVGPEMRARGRLVVLEGLPDPRRRAILNPFTELLVQSLPRDRIEVVHLRLRSAFWRRFDVFHVHWPEQLVRGHWAKRIAKCALTLFLLLRMTVAGTPVVRTIHNLQPHESGWWVEGALLSWLDQLTTAWIVLNDTTPSPDPSRTTVVLHGEYSTWYRPHPDIECTPGSLLVFGQLRRYKGIDEFLKVFKKVPDHGLRVLVAGRPESATFGQQVEAIAASDPRISLSLRFVPDQELADLIAAAELVVLPYRDVENSGSALLALSLKRPVILPSTRSTEQLAREFGNEWVATYEGDLDALQLDGLIARTRAATRSPYGPDLQARRWPELGDQLADVLERAAAAVS</sequence>
<dbReference type="Pfam" id="PF13692">
    <property type="entry name" value="Glyco_trans_1_4"/>
    <property type="match status" value="1"/>
</dbReference>
<dbReference type="Gene3D" id="3.40.50.2000">
    <property type="entry name" value="Glycogen Phosphorylase B"/>
    <property type="match status" value="2"/>
</dbReference>
<reference evidence="1 2" key="1">
    <citation type="submission" date="2020-07" db="EMBL/GenBank/DDBJ databases">
        <title>Sequencing the genomes of 1000 actinobacteria strains.</title>
        <authorList>
            <person name="Klenk H.-P."/>
        </authorList>
    </citation>
    <scope>NUCLEOTIDE SEQUENCE [LARGE SCALE GENOMIC DNA]</scope>
    <source>
        <strain evidence="1 2">DSM 21349</strain>
    </source>
</reference>
<keyword evidence="1" id="KW-0808">Transferase</keyword>
<accession>A0A7W3P7Z1</accession>
<dbReference type="EMBL" id="JACGXA010000001">
    <property type="protein sequence ID" value="MBA8801836.1"/>
    <property type="molecule type" value="Genomic_DNA"/>
</dbReference>
<dbReference type="AlphaFoldDB" id="A0A7W3P7Z1"/>
<protein>
    <submittedName>
        <fullName evidence="1">Beta-1,4-mannosyltransferase</fullName>
        <ecNumber evidence="1">2.4.1.251</ecNumber>
    </submittedName>
</protein>
<dbReference type="EC" id="2.4.1.251" evidence="1"/>
<dbReference type="Proteomes" id="UP000580910">
    <property type="component" value="Unassembled WGS sequence"/>
</dbReference>
<keyword evidence="2" id="KW-1185">Reference proteome</keyword>
<evidence type="ECO:0000313" key="2">
    <source>
        <dbReference type="Proteomes" id="UP000580910"/>
    </source>
</evidence>
<gene>
    <name evidence="1" type="ORF">FB382_000127</name>
</gene>
<proteinExistence type="predicted"/>
<evidence type="ECO:0000313" key="1">
    <source>
        <dbReference type="EMBL" id="MBA8801836.1"/>
    </source>
</evidence>
<name>A0A7W3P7Z1_9ACTN</name>
<dbReference type="RefSeq" id="WP_182535891.1">
    <property type="nucleotide sequence ID" value="NZ_JACGXA010000001.1"/>
</dbReference>
<organism evidence="1 2">
    <name type="scientific">Nocardioides ginsengisegetis</name>
    <dbReference type="NCBI Taxonomy" id="661491"/>
    <lineage>
        <taxon>Bacteria</taxon>
        <taxon>Bacillati</taxon>
        <taxon>Actinomycetota</taxon>
        <taxon>Actinomycetes</taxon>
        <taxon>Propionibacteriales</taxon>
        <taxon>Nocardioidaceae</taxon>
        <taxon>Nocardioides</taxon>
    </lineage>
</organism>
<keyword evidence="1" id="KW-0328">Glycosyltransferase</keyword>
<comment type="caution">
    <text evidence="1">The sequence shown here is derived from an EMBL/GenBank/DDBJ whole genome shotgun (WGS) entry which is preliminary data.</text>
</comment>
<dbReference type="GO" id="GO:0016757">
    <property type="term" value="F:glycosyltransferase activity"/>
    <property type="evidence" value="ECO:0007669"/>
    <property type="project" value="UniProtKB-KW"/>
</dbReference>